<accession>A0AAN7QZG2</accession>
<comment type="caution">
    <text evidence="1">The sequence shown here is derived from an EMBL/GenBank/DDBJ whole genome shotgun (WGS) entry which is preliminary data.</text>
</comment>
<dbReference type="AlphaFoldDB" id="A0AAN7QZG2"/>
<dbReference type="EMBL" id="JAXQNO010000016">
    <property type="protein sequence ID" value="KAK4782326.1"/>
    <property type="molecule type" value="Genomic_DNA"/>
</dbReference>
<reference evidence="1 2" key="1">
    <citation type="journal article" date="2023" name="Hortic Res">
        <title>Pangenome of water caltrop reveals structural variations and asymmetric subgenome divergence after allopolyploidization.</title>
        <authorList>
            <person name="Zhang X."/>
            <person name="Chen Y."/>
            <person name="Wang L."/>
            <person name="Yuan Y."/>
            <person name="Fang M."/>
            <person name="Shi L."/>
            <person name="Lu R."/>
            <person name="Comes H.P."/>
            <person name="Ma Y."/>
            <person name="Chen Y."/>
            <person name="Huang G."/>
            <person name="Zhou Y."/>
            <person name="Zheng Z."/>
            <person name="Qiu Y."/>
        </authorList>
    </citation>
    <scope>NUCLEOTIDE SEQUENCE [LARGE SCALE GENOMIC DNA]</scope>
    <source>
        <strain evidence="1">F231</strain>
    </source>
</reference>
<evidence type="ECO:0000313" key="1">
    <source>
        <dbReference type="EMBL" id="KAK4782326.1"/>
    </source>
</evidence>
<sequence length="176" mass="18793">MAVAVPGLHGLTAVSAAVPVSHAFLHGDSIRMKVRGDSVPKPGQLFVLSHSGMYVILCNVSSVEGRHLDFTFGNPETIDDIKLLRSRVEEDLVKGVAGAVPIPLNVAGKEEVIAAVVSNIDAMIKADCGLETTAGKLKLGVEFKYFMILKHHCFFHLCSNSSCRAIYSELGSTATN</sequence>
<name>A0AAN7QZG2_TRANT</name>
<organism evidence="1 2">
    <name type="scientific">Trapa natans</name>
    <name type="common">Water chestnut</name>
    <dbReference type="NCBI Taxonomy" id="22666"/>
    <lineage>
        <taxon>Eukaryota</taxon>
        <taxon>Viridiplantae</taxon>
        <taxon>Streptophyta</taxon>
        <taxon>Embryophyta</taxon>
        <taxon>Tracheophyta</taxon>
        <taxon>Spermatophyta</taxon>
        <taxon>Magnoliopsida</taxon>
        <taxon>eudicotyledons</taxon>
        <taxon>Gunneridae</taxon>
        <taxon>Pentapetalae</taxon>
        <taxon>rosids</taxon>
        <taxon>malvids</taxon>
        <taxon>Myrtales</taxon>
        <taxon>Lythraceae</taxon>
        <taxon>Trapa</taxon>
    </lineage>
</organism>
<keyword evidence="2" id="KW-1185">Reference proteome</keyword>
<dbReference type="Proteomes" id="UP001346149">
    <property type="component" value="Unassembled WGS sequence"/>
</dbReference>
<protein>
    <submittedName>
        <fullName evidence="1">Uncharacterized protein</fullName>
    </submittedName>
</protein>
<proteinExistence type="predicted"/>
<evidence type="ECO:0000313" key="2">
    <source>
        <dbReference type="Proteomes" id="UP001346149"/>
    </source>
</evidence>
<gene>
    <name evidence="1" type="ORF">SAY86_016428</name>
</gene>